<organism evidence="6 7">
    <name type="scientific">Pseudomonas syringae pv. primulae</name>
    <dbReference type="NCBI Taxonomy" id="251707"/>
    <lineage>
        <taxon>Bacteria</taxon>
        <taxon>Pseudomonadati</taxon>
        <taxon>Pseudomonadota</taxon>
        <taxon>Gammaproteobacteria</taxon>
        <taxon>Pseudomonadales</taxon>
        <taxon>Pseudomonadaceae</taxon>
        <taxon>Pseudomonas</taxon>
    </lineage>
</organism>
<dbReference type="PATRIC" id="fig|251707.3.peg.2253"/>
<dbReference type="HAMAP" id="MF_00299">
    <property type="entry name" value="KptA"/>
    <property type="match status" value="1"/>
</dbReference>
<evidence type="ECO:0000256" key="1">
    <source>
        <dbReference type="ARBA" id="ARBA00009836"/>
    </source>
</evidence>
<keyword evidence="2 5" id="KW-0808">Transferase</keyword>
<proteinExistence type="inferred from homology"/>
<reference evidence="6 7" key="1">
    <citation type="submission" date="2015-09" db="EMBL/GenBank/DDBJ databases">
        <title>Genome announcement of multiple Pseudomonas syringae strains.</title>
        <authorList>
            <person name="Thakur S."/>
            <person name="Wang P.W."/>
            <person name="Gong Y."/>
            <person name="Weir B.S."/>
            <person name="Guttman D.S."/>
        </authorList>
    </citation>
    <scope>NUCLEOTIDE SEQUENCE [LARGE SCALE GENOMIC DNA]</scope>
    <source>
        <strain evidence="6 7">ICMP3956</strain>
    </source>
</reference>
<keyword evidence="3 5" id="KW-0520">NAD</keyword>
<protein>
    <recommendedName>
        <fullName evidence="5">Probable RNA 2'-phosphotransferase</fullName>
        <ecNumber evidence="5">2.7.1.-</ecNumber>
    </recommendedName>
</protein>
<comment type="function">
    <text evidence="4 5">Removes the 2'-phosphate from RNA via an intermediate in which the phosphate is ADP-ribosylated by NAD followed by a presumed transesterification to release the RNA and generate ADP-ribose 1''-2''-cyclic phosphate (APPR&gt;P). May function as an ADP-ribosylase.</text>
</comment>
<evidence type="ECO:0000256" key="5">
    <source>
        <dbReference type="HAMAP-Rule" id="MF_00299"/>
    </source>
</evidence>
<dbReference type="InterPro" id="IPR042081">
    <property type="entry name" value="RNA_2'-PTrans_C"/>
</dbReference>
<dbReference type="InterPro" id="IPR002745">
    <property type="entry name" value="Ptrans_KptA/Tpt1"/>
</dbReference>
<dbReference type="Pfam" id="PF01885">
    <property type="entry name" value="PTS_2-RNA"/>
    <property type="match status" value="1"/>
</dbReference>
<dbReference type="PANTHER" id="PTHR12684:SF2">
    <property type="entry name" value="TRNA 2'-PHOSPHOTRANSFERASE 1"/>
    <property type="match status" value="1"/>
</dbReference>
<accession>A0A0P9Y3W0</accession>
<dbReference type="PANTHER" id="PTHR12684">
    <property type="entry name" value="PUTATIVE PHOSPHOTRANSFERASE"/>
    <property type="match status" value="1"/>
</dbReference>
<dbReference type="Gene3D" id="1.10.10.970">
    <property type="entry name" value="RNA 2'-phosphotransferase, Tpt1/KptA family, N-terminal domain"/>
    <property type="match status" value="1"/>
</dbReference>
<evidence type="ECO:0000256" key="3">
    <source>
        <dbReference type="ARBA" id="ARBA00023027"/>
    </source>
</evidence>
<evidence type="ECO:0000313" key="6">
    <source>
        <dbReference type="EMBL" id="KPY36306.1"/>
    </source>
</evidence>
<dbReference type="Gene3D" id="3.20.170.30">
    <property type="match status" value="1"/>
</dbReference>
<dbReference type="InterPro" id="IPR042080">
    <property type="entry name" value="RNA_2'-PTrans_N"/>
</dbReference>
<dbReference type="Proteomes" id="UP000050562">
    <property type="component" value="Unassembled WGS sequence"/>
</dbReference>
<gene>
    <name evidence="5" type="primary">kptA</name>
    <name evidence="6" type="ORF">ALO52_01663</name>
</gene>
<dbReference type="GO" id="GO:0003950">
    <property type="term" value="F:NAD+ poly-ADP-ribosyltransferase activity"/>
    <property type="evidence" value="ECO:0007669"/>
    <property type="project" value="InterPro"/>
</dbReference>
<comment type="similarity">
    <text evidence="1 5">Belongs to the KptA/TPT1 family.</text>
</comment>
<name>A0A0P9Y3W0_9PSED</name>
<comment type="caution">
    <text evidence="6">The sequence shown here is derived from an EMBL/GenBank/DDBJ whole genome shotgun (WGS) entry which is preliminary data.</text>
</comment>
<evidence type="ECO:0000256" key="2">
    <source>
        <dbReference type="ARBA" id="ARBA00022679"/>
    </source>
</evidence>
<dbReference type="GO" id="GO:0000215">
    <property type="term" value="F:tRNA 2'-phosphotransferase activity"/>
    <property type="evidence" value="ECO:0007669"/>
    <property type="project" value="TreeGrafter"/>
</dbReference>
<dbReference type="GO" id="GO:0006388">
    <property type="term" value="P:tRNA splicing, via endonucleolytic cleavage and ligation"/>
    <property type="evidence" value="ECO:0007669"/>
    <property type="project" value="UniProtKB-UniRule"/>
</dbReference>
<sequence>MNKKQRDGISKLLSYVLRHAPESMDLTLDRDGWIDVDTLIGNARHHGHDFDREMLCEVVETNEKKRFTLSEDGQRIRAAQGHSSGQVDVQHVEKNPPDRLYHGTAERFMPSIKTQGLIPGSRHHVHLTESPETAMDVGKRYGKPVLLEIDVQGMQAAGARFFQADNGVWLVDAVPAKHLSEAVDSQA</sequence>
<evidence type="ECO:0000313" key="7">
    <source>
        <dbReference type="Proteomes" id="UP000050562"/>
    </source>
</evidence>
<dbReference type="InterPro" id="IPR022928">
    <property type="entry name" value="RNA_2'-PTrans_KptA"/>
</dbReference>
<dbReference type="EMBL" id="LJRC01000147">
    <property type="protein sequence ID" value="KPY36306.1"/>
    <property type="molecule type" value="Genomic_DNA"/>
</dbReference>
<dbReference type="AlphaFoldDB" id="A0A0P9Y3W0"/>
<dbReference type="SUPFAM" id="SSF56399">
    <property type="entry name" value="ADP-ribosylation"/>
    <property type="match status" value="1"/>
</dbReference>
<evidence type="ECO:0000256" key="4">
    <source>
        <dbReference type="ARBA" id="ARBA00025212"/>
    </source>
</evidence>
<dbReference type="EC" id="2.7.1.-" evidence="5"/>
<dbReference type="RefSeq" id="WP_057409551.1">
    <property type="nucleotide sequence ID" value="NZ_LJRC01000147.1"/>
</dbReference>